<gene>
    <name evidence="2" type="ORF">PGLA2088_LOCUS44019</name>
</gene>
<protein>
    <submittedName>
        <fullName evidence="2">Uncharacterized protein</fullName>
    </submittedName>
</protein>
<feature type="region of interest" description="Disordered" evidence="1">
    <location>
        <begin position="20"/>
        <end position="41"/>
    </location>
</feature>
<organism evidence="2 3">
    <name type="scientific">Polarella glacialis</name>
    <name type="common">Dinoflagellate</name>
    <dbReference type="NCBI Taxonomy" id="89957"/>
    <lineage>
        <taxon>Eukaryota</taxon>
        <taxon>Sar</taxon>
        <taxon>Alveolata</taxon>
        <taxon>Dinophyceae</taxon>
        <taxon>Suessiales</taxon>
        <taxon>Suessiaceae</taxon>
        <taxon>Polarella</taxon>
    </lineage>
</organism>
<comment type="caution">
    <text evidence="2">The sequence shown here is derived from an EMBL/GenBank/DDBJ whole genome shotgun (WGS) entry which is preliminary data.</text>
</comment>
<evidence type="ECO:0000313" key="2">
    <source>
        <dbReference type="EMBL" id="CAE8725193.1"/>
    </source>
</evidence>
<accession>A0A813LED4</accession>
<dbReference type="Proteomes" id="UP000626109">
    <property type="component" value="Unassembled WGS sequence"/>
</dbReference>
<dbReference type="AlphaFoldDB" id="A0A813LED4"/>
<dbReference type="EMBL" id="CAJNNW010035012">
    <property type="protein sequence ID" value="CAE8725193.1"/>
    <property type="molecule type" value="Genomic_DNA"/>
</dbReference>
<reference evidence="2" key="1">
    <citation type="submission" date="2021-02" db="EMBL/GenBank/DDBJ databases">
        <authorList>
            <person name="Dougan E. K."/>
            <person name="Rhodes N."/>
            <person name="Thang M."/>
            <person name="Chan C."/>
        </authorList>
    </citation>
    <scope>NUCLEOTIDE SEQUENCE</scope>
</reference>
<proteinExistence type="predicted"/>
<name>A0A813LED4_POLGL</name>
<evidence type="ECO:0000256" key="1">
    <source>
        <dbReference type="SAM" id="MobiDB-lite"/>
    </source>
</evidence>
<evidence type="ECO:0000313" key="3">
    <source>
        <dbReference type="Proteomes" id="UP000626109"/>
    </source>
</evidence>
<sequence length="102" mass="10738">MPTTTPYIITASITTITTATTTTTTTTAPPPPVEGRHHIATPFSSGAGAMPYLELAEKSPALVSCPRADSEQEGCQLQITSQLVCDAPADGFRDAQHLRVLL</sequence>